<dbReference type="AlphaFoldDB" id="A0A6J4P2H0"/>
<dbReference type="EMBL" id="CADCUU010000137">
    <property type="protein sequence ID" value="CAA9400759.1"/>
    <property type="molecule type" value="Genomic_DNA"/>
</dbReference>
<evidence type="ECO:0000313" key="1">
    <source>
        <dbReference type="EMBL" id="CAA9400759.1"/>
    </source>
</evidence>
<evidence type="ECO:0008006" key="2">
    <source>
        <dbReference type="Google" id="ProtNLM"/>
    </source>
</evidence>
<dbReference type="Pfam" id="PF07310">
    <property type="entry name" value="PAS_5"/>
    <property type="match status" value="1"/>
</dbReference>
<sequence>MTDQTDIGTYTIGARRSWGSTEVALPALPDGQALLGKVEAYWRGLCAGNLPPTRQDLDSSRFAEALPHAFLLERVAPGVALLRTAGQALCTHLGSDPKSLPLSSLVSGETQPRLKHWLNRCFEDPALVDIAVTARRGALRPPMAARLLLLPLRDDKGDVNRALGGIFPVAGAMLSNVRFDLREDATLRCEEIGAARVRGPVYGEPSVRKTFGLAEPKKPFLRLVVSNP</sequence>
<protein>
    <recommendedName>
        <fullName evidence="2">PAS domain-containing protein</fullName>
    </recommendedName>
</protein>
<proteinExistence type="predicted"/>
<name>A0A6J4P2H0_9RHOB</name>
<reference evidence="1" key="1">
    <citation type="submission" date="2020-02" db="EMBL/GenBank/DDBJ databases">
        <authorList>
            <person name="Meier V. D."/>
        </authorList>
    </citation>
    <scope>NUCLEOTIDE SEQUENCE</scope>
    <source>
        <strain evidence="1">AVDCRST_MAG15</strain>
    </source>
</reference>
<accession>A0A6J4P2H0</accession>
<gene>
    <name evidence="1" type="ORF">AVDCRST_MAG15-1635</name>
</gene>
<organism evidence="1">
    <name type="scientific">uncultured Rubellimicrobium sp</name>
    <dbReference type="NCBI Taxonomy" id="543078"/>
    <lineage>
        <taxon>Bacteria</taxon>
        <taxon>Pseudomonadati</taxon>
        <taxon>Pseudomonadota</taxon>
        <taxon>Alphaproteobacteria</taxon>
        <taxon>Rhodobacterales</taxon>
        <taxon>Roseobacteraceae</taxon>
        <taxon>Rubellimicrobium</taxon>
        <taxon>environmental samples</taxon>
    </lineage>
</organism>
<dbReference type="InterPro" id="IPR009922">
    <property type="entry name" value="DUF1457"/>
</dbReference>